<dbReference type="EMBL" id="EU837268">
    <property type="protein sequence ID" value="ACF41192.1"/>
    <property type="molecule type" value="mRNA"/>
</dbReference>
<keyword evidence="2" id="KW-0808">Transferase</keyword>
<dbReference type="AlphaFoldDB" id="B5AEK8"/>
<name>B5AEK8_EUGGR</name>
<protein>
    <submittedName>
        <fullName evidence="2">Calcium/calmodulin dependent protein kinase II</fullName>
    </submittedName>
</protein>
<sequence>MAASLQDPAAREILTLTQHLLDVIAAGDYARYTELSASDVTSFEPEACGHLVEGLPFHKHYFDLFKQQASVYQGNQIICSPHIRFCGPDVAIISYVRVQQNGYTTRRSEETRVWHRQEGTWRQVHFHRSSPQNAFPAP</sequence>
<dbReference type="InterPro" id="IPR032710">
    <property type="entry name" value="NTF2-like_dom_sf"/>
</dbReference>
<evidence type="ECO:0000313" key="2">
    <source>
        <dbReference type="EMBL" id="ACF41192.1"/>
    </source>
</evidence>
<dbReference type="GO" id="GO:0005516">
    <property type="term" value="F:calmodulin binding"/>
    <property type="evidence" value="ECO:0007669"/>
    <property type="project" value="InterPro"/>
</dbReference>
<proteinExistence type="evidence at transcript level"/>
<organism evidence="2">
    <name type="scientific">Euglena gracilis</name>
    <dbReference type="NCBI Taxonomy" id="3039"/>
    <lineage>
        <taxon>Eukaryota</taxon>
        <taxon>Discoba</taxon>
        <taxon>Euglenozoa</taxon>
        <taxon>Euglenida</taxon>
        <taxon>Spirocuta</taxon>
        <taxon>Euglenophyceae</taxon>
        <taxon>Euglenales</taxon>
        <taxon>Euglenaceae</taxon>
        <taxon>Euglena</taxon>
    </lineage>
</organism>
<keyword evidence="2" id="KW-0418">Kinase</keyword>
<feature type="domain" description="Calcium/calmodulin-dependent protein kinase II association-domain" evidence="1">
    <location>
        <begin position="10"/>
        <end position="130"/>
    </location>
</feature>
<accession>B5AEK8</accession>
<dbReference type="GO" id="GO:0004683">
    <property type="term" value="F:calcium/calmodulin-dependent protein kinase activity"/>
    <property type="evidence" value="ECO:0007669"/>
    <property type="project" value="InterPro"/>
</dbReference>
<dbReference type="InterPro" id="IPR013543">
    <property type="entry name" value="Ca/CaM-dep_prot_kinase-assoc"/>
</dbReference>
<dbReference type="SUPFAM" id="SSF54427">
    <property type="entry name" value="NTF2-like"/>
    <property type="match status" value="1"/>
</dbReference>
<dbReference type="Pfam" id="PF08332">
    <property type="entry name" value="CaMKII_AD"/>
    <property type="match status" value="1"/>
</dbReference>
<dbReference type="Gene3D" id="3.10.450.50">
    <property type="match status" value="1"/>
</dbReference>
<reference evidence="2" key="1">
    <citation type="submission" date="2008-06" db="EMBL/GenBank/DDBJ databases">
        <title>Molecular Characterization of Protein Kinases Involved in the Signal Transduction Chain of Gravitaxis and Phototaxis in Euglena gracilis.</title>
        <authorList>
            <person name="Daiker V."/>
            <person name="Haeder D.-P."/>
            <person name="Lebert M."/>
            <person name="Richter R.B.J."/>
        </authorList>
    </citation>
    <scope>NUCLEOTIDE SEQUENCE</scope>
    <source>
        <strain evidence="2">Z</strain>
    </source>
</reference>
<evidence type="ECO:0000259" key="1">
    <source>
        <dbReference type="Pfam" id="PF08332"/>
    </source>
</evidence>